<dbReference type="PANTHER" id="PTHR36460">
    <property type="entry name" value="UPF0132 DOMAIN PROTEIN (AFU_ORTHOLOGUE AFUA_3G10255)"/>
    <property type="match status" value="1"/>
</dbReference>
<evidence type="ECO:0000256" key="4">
    <source>
        <dbReference type="ARBA" id="ARBA00023136"/>
    </source>
</evidence>
<keyword evidence="4 6" id="KW-0472">Membrane</keyword>
<evidence type="ECO:0000256" key="6">
    <source>
        <dbReference type="SAM" id="Phobius"/>
    </source>
</evidence>
<protein>
    <submittedName>
        <fullName evidence="7">Uncharacterized protein</fullName>
    </submittedName>
</protein>
<keyword evidence="8" id="KW-1185">Reference proteome</keyword>
<evidence type="ECO:0000313" key="8">
    <source>
        <dbReference type="Proteomes" id="UP001527925"/>
    </source>
</evidence>
<evidence type="ECO:0000313" key="7">
    <source>
        <dbReference type="EMBL" id="KAL2915195.1"/>
    </source>
</evidence>
<dbReference type="Proteomes" id="UP001527925">
    <property type="component" value="Unassembled WGS sequence"/>
</dbReference>
<sequence length="112" mass="11869">MSAAIRLPDDDDIEAIGAPSSSTGFGATAGPAGSGAPPGTVRVNKFETAMPIRLDIEAALCYVLGAVSGILFLILENKNDYVRYQAYINADSLARYELPFIGSLASRWVDTE</sequence>
<evidence type="ECO:0000256" key="5">
    <source>
        <dbReference type="SAM" id="MobiDB-lite"/>
    </source>
</evidence>
<proteinExistence type="predicted"/>
<evidence type="ECO:0000256" key="3">
    <source>
        <dbReference type="ARBA" id="ARBA00022989"/>
    </source>
</evidence>
<feature type="region of interest" description="Disordered" evidence="5">
    <location>
        <begin position="1"/>
        <end position="38"/>
    </location>
</feature>
<evidence type="ECO:0000256" key="1">
    <source>
        <dbReference type="ARBA" id="ARBA00004141"/>
    </source>
</evidence>
<comment type="subcellular location">
    <subcellularLocation>
        <location evidence="1">Membrane</location>
        <topology evidence="1">Multi-pass membrane protein</topology>
    </subcellularLocation>
</comment>
<gene>
    <name evidence="7" type="ORF">HK105_205302</name>
</gene>
<comment type="caution">
    <text evidence="7">The sequence shown here is derived from an EMBL/GenBank/DDBJ whole genome shotgun (WGS) entry which is preliminary data.</text>
</comment>
<name>A0ABR4N6T4_9FUNG</name>
<feature type="compositionally biased region" description="Low complexity" evidence="5">
    <location>
        <begin position="17"/>
        <end position="38"/>
    </location>
</feature>
<organism evidence="7 8">
    <name type="scientific">Polyrhizophydium stewartii</name>
    <dbReference type="NCBI Taxonomy" id="2732419"/>
    <lineage>
        <taxon>Eukaryota</taxon>
        <taxon>Fungi</taxon>
        <taxon>Fungi incertae sedis</taxon>
        <taxon>Chytridiomycota</taxon>
        <taxon>Chytridiomycota incertae sedis</taxon>
        <taxon>Chytridiomycetes</taxon>
        <taxon>Rhizophydiales</taxon>
        <taxon>Rhizophydiales incertae sedis</taxon>
        <taxon>Polyrhizophydium</taxon>
    </lineage>
</organism>
<feature type="transmembrane region" description="Helical" evidence="6">
    <location>
        <begin position="56"/>
        <end position="75"/>
    </location>
</feature>
<dbReference type="EMBL" id="JADGIZ020000026">
    <property type="protein sequence ID" value="KAL2915195.1"/>
    <property type="molecule type" value="Genomic_DNA"/>
</dbReference>
<reference evidence="7 8" key="1">
    <citation type="submission" date="2023-09" db="EMBL/GenBank/DDBJ databases">
        <title>Pangenome analysis of Batrachochytrium dendrobatidis and related Chytrids.</title>
        <authorList>
            <person name="Yacoub M.N."/>
            <person name="Stajich J.E."/>
            <person name="James T.Y."/>
        </authorList>
    </citation>
    <scope>NUCLEOTIDE SEQUENCE [LARGE SCALE GENOMIC DNA]</scope>
    <source>
        <strain evidence="7 8">JEL0888</strain>
    </source>
</reference>
<keyword evidence="3 6" id="KW-1133">Transmembrane helix</keyword>
<accession>A0ABR4N6T4</accession>
<keyword evidence="2 6" id="KW-0812">Transmembrane</keyword>
<evidence type="ECO:0000256" key="2">
    <source>
        <dbReference type="ARBA" id="ARBA00022692"/>
    </source>
</evidence>
<dbReference type="PANTHER" id="PTHR36460:SF1">
    <property type="entry name" value="UPF0132 DOMAIN PROTEIN (AFU_ORTHOLOGUE AFUA_3G10255)"/>
    <property type="match status" value="1"/>
</dbReference>